<sequence length="42" mass="4897">MSQFSLLYDPKTNGDFFKDSEASENCVELSFFEENPTFQLLK</sequence>
<accession>A0A0S2IRD0</accession>
<evidence type="ECO:0000313" key="2">
    <source>
        <dbReference type="Proteomes" id="UP000058857"/>
    </source>
</evidence>
<reference evidence="1 2" key="1">
    <citation type="journal article" date="2015" name="PLoS Negl. Trop. Dis.">
        <title>Distribution of Plasmids in Distinct Leptospira Pathogenic Species.</title>
        <authorList>
            <person name="Wang Y."/>
            <person name="Zhuang X."/>
            <person name="Zhong Y."/>
            <person name="Zhang C."/>
            <person name="Zhang Y."/>
            <person name="Zeng L."/>
            <person name="Zhu Y."/>
            <person name="He P."/>
            <person name="Dong K."/>
            <person name="Pal U."/>
            <person name="Guo X."/>
            <person name="Qin J."/>
        </authorList>
    </citation>
    <scope>NUCLEOTIDE SEQUENCE [LARGE SCALE GENOMIC DNA]</scope>
    <source>
        <strain evidence="1 2">56604</strain>
    </source>
</reference>
<gene>
    <name evidence="1" type="ORF">LBBP_01945</name>
</gene>
<dbReference type="Proteomes" id="UP000058857">
    <property type="component" value="Chromosome 1"/>
</dbReference>
<proteinExistence type="predicted"/>
<name>A0A0S2IRD0_LEPBO</name>
<dbReference type="EMBL" id="CP012029">
    <property type="protein sequence ID" value="ALO26220.1"/>
    <property type="molecule type" value="Genomic_DNA"/>
</dbReference>
<protein>
    <submittedName>
        <fullName evidence="1">Uncharacterized protein</fullName>
    </submittedName>
</protein>
<evidence type="ECO:0000313" key="1">
    <source>
        <dbReference type="EMBL" id="ALO26220.1"/>
    </source>
</evidence>
<dbReference type="AlphaFoldDB" id="A0A0S2IRD0"/>
<organism evidence="1">
    <name type="scientific">Leptospira borgpetersenii serovar Ballum</name>
    <dbReference type="NCBI Taxonomy" id="280505"/>
    <lineage>
        <taxon>Bacteria</taxon>
        <taxon>Pseudomonadati</taxon>
        <taxon>Spirochaetota</taxon>
        <taxon>Spirochaetia</taxon>
        <taxon>Leptospirales</taxon>
        <taxon>Leptospiraceae</taxon>
        <taxon>Leptospira</taxon>
    </lineage>
</organism>